<sequence length="102" mass="11432">MRFNIFAAVILFVSLFSGCVTNDANIGTYKLDKTPSKILELRDDGTYLIIPDDPKFTSKGVYVKRGSTLEVTGMLGFTSVMNITDYGLLEDNGDRWIRVSQR</sequence>
<reference evidence="2" key="1">
    <citation type="submission" date="2017-06" db="EMBL/GenBank/DDBJ databases">
        <authorList>
            <person name="Cremers G."/>
        </authorList>
    </citation>
    <scope>NUCLEOTIDE SEQUENCE [LARGE SCALE GENOMIC DNA]</scope>
</reference>
<dbReference type="PROSITE" id="PS51257">
    <property type="entry name" value="PROKAR_LIPOPROTEIN"/>
    <property type="match status" value="1"/>
</dbReference>
<dbReference type="Proteomes" id="UP000218615">
    <property type="component" value="Unassembled WGS sequence"/>
</dbReference>
<organism evidence="1 2">
    <name type="scientific">Candidatus Methanoperedens nitratireducens</name>
    <dbReference type="NCBI Taxonomy" id="1392998"/>
    <lineage>
        <taxon>Archaea</taxon>
        <taxon>Methanobacteriati</taxon>
        <taxon>Methanobacteriota</taxon>
        <taxon>Stenosarchaea group</taxon>
        <taxon>Methanomicrobia</taxon>
        <taxon>Methanosarcinales</taxon>
        <taxon>ANME-2 cluster</taxon>
        <taxon>Candidatus Methanoperedentaceae</taxon>
        <taxon>Candidatus Methanoperedens</taxon>
    </lineage>
</organism>
<evidence type="ECO:0000313" key="2">
    <source>
        <dbReference type="Proteomes" id="UP000218615"/>
    </source>
</evidence>
<name>A0A284VKA3_9EURY</name>
<gene>
    <name evidence="1" type="ORF">MNV_1270008</name>
</gene>
<dbReference type="AlphaFoldDB" id="A0A284VKA3"/>
<dbReference type="EMBL" id="FZMP01000032">
    <property type="protein sequence ID" value="SNQ59678.1"/>
    <property type="molecule type" value="Genomic_DNA"/>
</dbReference>
<proteinExistence type="predicted"/>
<keyword evidence="2" id="KW-1185">Reference proteome</keyword>
<dbReference type="RefSeq" id="WP_096204012.1">
    <property type="nucleotide sequence ID" value="NZ_FZMP01000032.1"/>
</dbReference>
<evidence type="ECO:0000313" key="1">
    <source>
        <dbReference type="EMBL" id="SNQ59678.1"/>
    </source>
</evidence>
<accession>A0A284VKA3</accession>
<protein>
    <submittedName>
        <fullName evidence="1">Uncharacterized protein</fullName>
    </submittedName>
</protein>
<dbReference type="OrthoDB" id="375477at2157"/>